<evidence type="ECO:0000313" key="3">
    <source>
        <dbReference type="Proteomes" id="UP000198384"/>
    </source>
</evidence>
<organism evidence="2 3">
    <name type="scientific">Lutibacter agarilyticus</name>
    <dbReference type="NCBI Taxonomy" id="1109740"/>
    <lineage>
        <taxon>Bacteria</taxon>
        <taxon>Pseudomonadati</taxon>
        <taxon>Bacteroidota</taxon>
        <taxon>Flavobacteriia</taxon>
        <taxon>Flavobacteriales</taxon>
        <taxon>Flavobacteriaceae</taxon>
        <taxon>Lutibacter</taxon>
    </lineage>
</organism>
<dbReference type="OrthoDB" id="9790326at2"/>
<keyword evidence="3" id="KW-1185">Reference proteome</keyword>
<proteinExistence type="predicted"/>
<feature type="transmembrane region" description="Helical" evidence="1">
    <location>
        <begin position="91"/>
        <end position="118"/>
    </location>
</feature>
<dbReference type="RefSeq" id="WP_089381025.1">
    <property type="nucleotide sequence ID" value="NZ_FZNT01000003.1"/>
</dbReference>
<evidence type="ECO:0000256" key="1">
    <source>
        <dbReference type="SAM" id="Phobius"/>
    </source>
</evidence>
<dbReference type="InterPro" id="IPR009325">
    <property type="entry name" value="DUF983"/>
</dbReference>
<dbReference type="Pfam" id="PF06170">
    <property type="entry name" value="DUF983"/>
    <property type="match status" value="1"/>
</dbReference>
<dbReference type="EMBL" id="FZNT01000003">
    <property type="protein sequence ID" value="SNR47673.1"/>
    <property type="molecule type" value="Genomic_DNA"/>
</dbReference>
<sequence length="132" mass="15164">MFKKGAKLYSIFFNKCPRCHEGDFMKEKNIFKLHKAFQMHENCSSCGLKYMMEPSFFYGAMYVNYGLTVGVGILTFAIATLLFKLSLLESFIPIVVLLILTAPITIRLSRIVWINIFVKYNANSKKNAKTDQ</sequence>
<evidence type="ECO:0000313" key="2">
    <source>
        <dbReference type="EMBL" id="SNR47673.1"/>
    </source>
</evidence>
<reference evidence="2 3" key="1">
    <citation type="submission" date="2017-06" db="EMBL/GenBank/DDBJ databases">
        <authorList>
            <person name="Kim H.J."/>
            <person name="Triplett B.A."/>
        </authorList>
    </citation>
    <scope>NUCLEOTIDE SEQUENCE [LARGE SCALE GENOMIC DNA]</scope>
    <source>
        <strain evidence="2 3">DSM 29150</strain>
    </source>
</reference>
<feature type="transmembrane region" description="Helical" evidence="1">
    <location>
        <begin position="62"/>
        <end position="85"/>
    </location>
</feature>
<dbReference type="Proteomes" id="UP000198384">
    <property type="component" value="Unassembled WGS sequence"/>
</dbReference>
<dbReference type="AlphaFoldDB" id="A0A238WMY1"/>
<keyword evidence="1" id="KW-0812">Transmembrane</keyword>
<evidence type="ECO:0008006" key="4">
    <source>
        <dbReference type="Google" id="ProtNLM"/>
    </source>
</evidence>
<name>A0A238WMY1_9FLAO</name>
<keyword evidence="1" id="KW-0472">Membrane</keyword>
<gene>
    <name evidence="2" type="ORF">SAMN06265371_103375</name>
</gene>
<protein>
    <recommendedName>
        <fullName evidence="4">DUF983 domain-containing protein</fullName>
    </recommendedName>
</protein>
<keyword evidence="1" id="KW-1133">Transmembrane helix</keyword>
<accession>A0A238WMY1</accession>